<dbReference type="PROSITE" id="PS00211">
    <property type="entry name" value="ABC_TRANSPORTER_1"/>
    <property type="match status" value="1"/>
</dbReference>
<evidence type="ECO:0000313" key="5">
    <source>
        <dbReference type="EMBL" id="BAJ50436.1"/>
    </source>
</evidence>
<dbReference type="GO" id="GO:0005886">
    <property type="term" value="C:plasma membrane"/>
    <property type="evidence" value="ECO:0007669"/>
    <property type="project" value="TreeGrafter"/>
</dbReference>
<reference evidence="5 6" key="1">
    <citation type="journal article" date="2005" name="Environ. Microbiol.">
        <title>Genetic and functional properties of uncultivated thermophilic crenarchaeotes from a subsurface gold mine as revealed by analysis of genome fragments.</title>
        <authorList>
            <person name="Nunoura T."/>
            <person name="Hirayama H."/>
            <person name="Takami H."/>
            <person name="Oida H."/>
            <person name="Nishi S."/>
            <person name="Shimamura S."/>
            <person name="Suzuki Y."/>
            <person name="Inagaki F."/>
            <person name="Takai K."/>
            <person name="Nealson K.H."/>
            <person name="Horikoshi K."/>
        </authorList>
    </citation>
    <scope>NUCLEOTIDE SEQUENCE [LARGE SCALE GENOMIC DNA]</scope>
</reference>
<evidence type="ECO:0000256" key="2">
    <source>
        <dbReference type="ARBA" id="ARBA00022741"/>
    </source>
</evidence>
<reference evidence="5 6" key="2">
    <citation type="journal article" date="2011" name="Nucleic Acids Res.">
        <title>Insights into the evolution of Archaea and eukaryotic protein modifier systems revealed by the genome of a novel archaeal group.</title>
        <authorList>
            <person name="Nunoura T."/>
            <person name="Takaki Y."/>
            <person name="Kakuta J."/>
            <person name="Nishi S."/>
            <person name="Sugahara J."/>
            <person name="Kazama H."/>
            <person name="Chee G."/>
            <person name="Hattori M."/>
            <person name="Kanai A."/>
            <person name="Atomi H."/>
            <person name="Takai K."/>
            <person name="Takami H."/>
        </authorList>
    </citation>
    <scope>NUCLEOTIDE SEQUENCE [LARGE SCALE GENOMIC DNA]</scope>
</reference>
<dbReference type="SMART" id="SM00382">
    <property type="entry name" value="AAA"/>
    <property type="match status" value="1"/>
</dbReference>
<protein>
    <submittedName>
        <fullName evidence="5">Neutral amino acid ABC transporter ATP-binding protein</fullName>
    </submittedName>
</protein>
<dbReference type="PROSITE" id="PS50893">
    <property type="entry name" value="ABC_TRANSPORTER_2"/>
    <property type="match status" value="1"/>
</dbReference>
<keyword evidence="2" id="KW-0547">Nucleotide-binding</keyword>
<sequence>MAMGPDVSGSKAVLRAVEVVKRYDELRALDGLSLEMYEGEVLGLIGPNGAGKTTFINVVCGLIRPDSGKVYYYGENILEKNVYELARAGIVKTYQIPRVFGNLTALDNLVASASWLKMSVEELRKAAYDSLRLVKLDVKADLLGSQLSGGERKLLEFARAMMLKPRLLLLDEPFAGVNPVLKSILIDALKRVNTQGLSILVVSHDMAEIRRLCKRVVFMAAGSKLLEGSPDEVLRNEEVVRLYLGVKRHAAG</sequence>
<dbReference type="InterPro" id="IPR051120">
    <property type="entry name" value="ABC_AA/LPS_Transport"/>
</dbReference>
<evidence type="ECO:0000256" key="1">
    <source>
        <dbReference type="ARBA" id="ARBA00022448"/>
    </source>
</evidence>
<keyword evidence="3 5" id="KW-0067">ATP-binding</keyword>
<gene>
    <name evidence="5" type="ORF">CSUB_C0576</name>
</gene>
<evidence type="ECO:0000259" key="4">
    <source>
        <dbReference type="PROSITE" id="PS50893"/>
    </source>
</evidence>
<evidence type="ECO:0000256" key="3">
    <source>
        <dbReference type="ARBA" id="ARBA00022840"/>
    </source>
</evidence>
<dbReference type="InterPro" id="IPR017871">
    <property type="entry name" value="ABC_transporter-like_CS"/>
</dbReference>
<dbReference type="PANTHER" id="PTHR45772:SF9">
    <property type="entry name" value="CONSERVED COMPONENT OF ABC TRANSPORTER FOR NATURAL AMINO ACIDS"/>
    <property type="match status" value="1"/>
</dbReference>
<dbReference type="Gene3D" id="3.40.50.300">
    <property type="entry name" value="P-loop containing nucleotide triphosphate hydrolases"/>
    <property type="match status" value="1"/>
</dbReference>
<proteinExistence type="predicted"/>
<feature type="domain" description="ABC transporter" evidence="4">
    <location>
        <begin position="14"/>
        <end position="246"/>
    </location>
</feature>
<dbReference type="InterPro" id="IPR027417">
    <property type="entry name" value="P-loop_NTPase"/>
</dbReference>
<dbReference type="PANTHER" id="PTHR45772">
    <property type="entry name" value="CONSERVED COMPONENT OF ABC TRANSPORTER FOR NATURAL AMINO ACIDS-RELATED"/>
    <property type="match status" value="1"/>
</dbReference>
<evidence type="ECO:0000313" key="6">
    <source>
        <dbReference type="Proteomes" id="UP000008120"/>
    </source>
</evidence>
<organism evidence="5 6">
    <name type="scientific">Caldiarchaeum subterraneum</name>
    <dbReference type="NCBI Taxonomy" id="311458"/>
    <lineage>
        <taxon>Archaea</taxon>
        <taxon>Nitrososphaerota</taxon>
        <taxon>Candidatus Caldarchaeales</taxon>
        <taxon>Candidatus Caldarchaeaceae</taxon>
        <taxon>Candidatus Caldarchaeum</taxon>
    </lineage>
</organism>
<dbReference type="SUPFAM" id="SSF52540">
    <property type="entry name" value="P-loop containing nucleoside triphosphate hydrolases"/>
    <property type="match status" value="1"/>
</dbReference>
<dbReference type="KEGG" id="csu:CSUB_C0576"/>
<dbReference type="Proteomes" id="UP000008120">
    <property type="component" value="Chromosome"/>
</dbReference>
<dbReference type="CDD" id="cd03219">
    <property type="entry name" value="ABC_Mj1267_LivG_branched"/>
    <property type="match status" value="1"/>
</dbReference>
<keyword evidence="1" id="KW-0813">Transport</keyword>
<dbReference type="GO" id="GO:0016887">
    <property type="term" value="F:ATP hydrolysis activity"/>
    <property type="evidence" value="ECO:0007669"/>
    <property type="project" value="InterPro"/>
</dbReference>
<name>E6P925_CALS0</name>
<dbReference type="BioCyc" id="CCAL311458:G131R-587-MONOMER"/>
<dbReference type="EMBL" id="BA000048">
    <property type="protein sequence ID" value="BAJ50436.1"/>
    <property type="molecule type" value="Genomic_DNA"/>
</dbReference>
<dbReference type="AlphaFoldDB" id="E6P925"/>
<dbReference type="GO" id="GO:0005524">
    <property type="term" value="F:ATP binding"/>
    <property type="evidence" value="ECO:0007669"/>
    <property type="project" value="UniProtKB-KW"/>
</dbReference>
<dbReference type="InterPro" id="IPR003593">
    <property type="entry name" value="AAA+_ATPase"/>
</dbReference>
<dbReference type="STRING" id="311458.CSUB_C0576"/>
<dbReference type="Pfam" id="PF00005">
    <property type="entry name" value="ABC_tran"/>
    <property type="match status" value="1"/>
</dbReference>
<dbReference type="InterPro" id="IPR003439">
    <property type="entry name" value="ABC_transporter-like_ATP-bd"/>
</dbReference>
<accession>E6P925</accession>